<keyword evidence="2 4" id="KW-0863">Zinc-finger</keyword>
<sequence>MDAGGSDHPAHQRVSPGAVFGAAKRQRANEAHVADNDLARAHLAVPLPAARRVKANYEEWRAECLAEDHLRDVFFGAGHKCRNIQPSGDACHIGLWGGDLSQLRKHLTLCLPQRRGRATEVGRLYDSAARHAQILNHLLAANEQGGKGPYVYLVNGRQVCAAIFAAHWGISRATLQRVVVEARNMQVGVIPCARLEKHARETVKRDYIVAWVRQYAELVTEKLPDSNMLLIPRISWKEFYNEYEEDMRAAGAAHSICTMVHFIKTFKESPELQDVSMNRHKKNFGKCGECVELCAKVSSALQGHDAAAVAEAKTRRLEHYGLAKADKINYYTQREGARQPHSIKMTLIIDKMDSAKNHIPWYSNGRKPKDCEELLKNAMKLHVTGIIIHGRPDKRYLYWSLPFLPGNANLNIECLRRALLKHIGDSGTMKPKLYVQVDNASDNKNFTTLVMFAWLVHHEYVSQREALQWEAAGLLERWGAEWRFTPPCPDEALYDALSVPLGGGSHPLFSAGDPWRRRAALRDFCRGRGLELCAACAPGDLLLREEALAAVLYRGAWRTHCHFCLRAARPPAARCPRGCEAYCSAACAGGAWAAGHRRECGRRYFPSRCPRTVLLCARALAAEAARGGRRAGASLGSHAESFGAPLASQLRLHAHVARRVLFAEEAEAEAEGEEEGEEAADTWEQEMLRLLCAAMTNVFTVSEMAAADDGSASAIFSTASMLNHSCAPNTSLRFHGRTLELRASRHLHAEQVYTCYGPQSGYLPVERRRAELRRTHYFTCRCEACVREERGDVEARRRAASLDARAKDACDGGRYDAAARYSRRALRLLRIVFPPGAVQLAYEEAKLARLMFNAGAGANAAEALHAAANSLMAHGEQEEALDLRRLASLSVLDAGN</sequence>
<keyword evidence="1" id="KW-0479">Metal-binding</keyword>
<keyword evidence="7" id="KW-1185">Reference proteome</keyword>
<accession>A0AB34K8G4</accession>
<evidence type="ECO:0000259" key="5">
    <source>
        <dbReference type="PROSITE" id="PS50865"/>
    </source>
</evidence>
<dbReference type="PROSITE" id="PS50865">
    <property type="entry name" value="ZF_MYND_2"/>
    <property type="match status" value="1"/>
</dbReference>
<dbReference type="Pfam" id="PF00856">
    <property type="entry name" value="SET"/>
    <property type="match status" value="1"/>
</dbReference>
<proteinExistence type="predicted"/>
<dbReference type="Proteomes" id="UP001515480">
    <property type="component" value="Unassembled WGS sequence"/>
</dbReference>
<feature type="domain" description="MYND-type" evidence="5">
    <location>
        <begin position="561"/>
        <end position="600"/>
    </location>
</feature>
<evidence type="ECO:0000256" key="2">
    <source>
        <dbReference type="ARBA" id="ARBA00022771"/>
    </source>
</evidence>
<dbReference type="Gene3D" id="6.10.140.2220">
    <property type="match status" value="1"/>
</dbReference>
<gene>
    <name evidence="6" type="ORF">AB1Y20_001685</name>
</gene>
<dbReference type="InterPro" id="IPR046341">
    <property type="entry name" value="SET_dom_sf"/>
</dbReference>
<dbReference type="EMBL" id="JBGBPQ010000001">
    <property type="protein sequence ID" value="KAL1530789.1"/>
    <property type="molecule type" value="Genomic_DNA"/>
</dbReference>
<dbReference type="GO" id="GO:0008270">
    <property type="term" value="F:zinc ion binding"/>
    <property type="evidence" value="ECO:0007669"/>
    <property type="project" value="UniProtKB-KW"/>
</dbReference>
<dbReference type="Pfam" id="PF25273">
    <property type="entry name" value="DUF7869"/>
    <property type="match status" value="1"/>
</dbReference>
<dbReference type="InterPro" id="IPR050869">
    <property type="entry name" value="H3K4_H4K5_MeTrfase"/>
</dbReference>
<comment type="caution">
    <text evidence="6">The sequence shown here is derived from an EMBL/GenBank/DDBJ whole genome shotgun (WGS) entry which is preliminary data.</text>
</comment>
<evidence type="ECO:0000313" key="6">
    <source>
        <dbReference type="EMBL" id="KAL1530789.1"/>
    </source>
</evidence>
<dbReference type="Gene3D" id="2.170.270.10">
    <property type="entry name" value="SET domain"/>
    <property type="match status" value="1"/>
</dbReference>
<reference evidence="6 7" key="1">
    <citation type="journal article" date="2024" name="Science">
        <title>Giant polyketide synthase enzymes in the biosynthesis of giant marine polyether toxins.</title>
        <authorList>
            <person name="Fallon T.R."/>
            <person name="Shende V.V."/>
            <person name="Wierzbicki I.H."/>
            <person name="Pendleton A.L."/>
            <person name="Watervoot N.F."/>
            <person name="Auber R.P."/>
            <person name="Gonzalez D.J."/>
            <person name="Wisecaver J.H."/>
            <person name="Moore B.S."/>
        </authorList>
    </citation>
    <scope>NUCLEOTIDE SEQUENCE [LARGE SCALE GENOMIC DNA]</scope>
    <source>
        <strain evidence="6 7">12B1</strain>
    </source>
</reference>
<dbReference type="GO" id="GO:0005634">
    <property type="term" value="C:nucleus"/>
    <property type="evidence" value="ECO:0007669"/>
    <property type="project" value="TreeGrafter"/>
</dbReference>
<dbReference type="AlphaFoldDB" id="A0AB34K8G4"/>
<dbReference type="Gene3D" id="1.10.220.160">
    <property type="match status" value="1"/>
</dbReference>
<evidence type="ECO:0000256" key="3">
    <source>
        <dbReference type="ARBA" id="ARBA00022833"/>
    </source>
</evidence>
<dbReference type="InterPro" id="IPR001214">
    <property type="entry name" value="SET_dom"/>
</dbReference>
<name>A0AB34K8G4_PRYPA</name>
<keyword evidence="3" id="KW-0862">Zinc</keyword>
<dbReference type="InterPro" id="IPR002893">
    <property type="entry name" value="Znf_MYND"/>
</dbReference>
<evidence type="ECO:0000313" key="7">
    <source>
        <dbReference type="Proteomes" id="UP001515480"/>
    </source>
</evidence>
<evidence type="ECO:0000256" key="4">
    <source>
        <dbReference type="PROSITE-ProRule" id="PRU00134"/>
    </source>
</evidence>
<dbReference type="PANTHER" id="PTHR12197">
    <property type="entry name" value="HISTONE-LYSINE N-METHYLTRANSFERASE SMYD"/>
    <property type="match status" value="1"/>
</dbReference>
<protein>
    <recommendedName>
        <fullName evidence="5">MYND-type domain-containing protein</fullName>
    </recommendedName>
</protein>
<evidence type="ECO:0000256" key="1">
    <source>
        <dbReference type="ARBA" id="ARBA00022723"/>
    </source>
</evidence>
<dbReference type="InterPro" id="IPR057191">
    <property type="entry name" value="DUF7869"/>
</dbReference>
<dbReference type="SUPFAM" id="SSF82199">
    <property type="entry name" value="SET domain"/>
    <property type="match status" value="1"/>
</dbReference>
<organism evidence="6 7">
    <name type="scientific">Prymnesium parvum</name>
    <name type="common">Toxic golden alga</name>
    <dbReference type="NCBI Taxonomy" id="97485"/>
    <lineage>
        <taxon>Eukaryota</taxon>
        <taxon>Haptista</taxon>
        <taxon>Haptophyta</taxon>
        <taxon>Prymnesiophyceae</taxon>
        <taxon>Prymnesiales</taxon>
        <taxon>Prymnesiaceae</taxon>
        <taxon>Prymnesium</taxon>
    </lineage>
</organism>
<dbReference type="PANTHER" id="PTHR12197:SF251">
    <property type="entry name" value="EG:BACR7C10.4 PROTEIN"/>
    <property type="match status" value="1"/>
</dbReference>